<organism evidence="1 2">
    <name type="scientific">Nostoc sphaeroides CCNUC1</name>
    <dbReference type="NCBI Taxonomy" id="2653204"/>
    <lineage>
        <taxon>Bacteria</taxon>
        <taxon>Bacillati</taxon>
        <taxon>Cyanobacteriota</taxon>
        <taxon>Cyanophyceae</taxon>
        <taxon>Nostocales</taxon>
        <taxon>Nostocaceae</taxon>
        <taxon>Nostoc</taxon>
    </lineage>
</organism>
<dbReference type="AlphaFoldDB" id="A0A5P8W955"/>
<dbReference type="Pfam" id="PF14499">
    <property type="entry name" value="DUF4437"/>
    <property type="match status" value="1"/>
</dbReference>
<sequence length="304" mass="34619">MNNNTSAGRKHVETEESLNSVLNFPQVPFNVKNFITGKDSNAQVLSLNESTGESTQRVVLKKGWKAPIGHFTTDVEIFVLTGALCQGGFILRNLSYSFIPAGIPTGPWKTEEDTIILWMPNATPTYMTEDYASLEQIPETSVYHVNMQTHERMTEFVPLQELHAMKWESTTFLPPGSARKSLYTNKKTGRATWILGLVPMWIEGNFYAGHPTTEEAYVISGDVLGHWSMNDDPFNRRYTAMCKDGYYWRPAHIPHGPFWTESGALLLFRTNDRLDCYWILHNPDITQQDEIRLQAALDRDKSHS</sequence>
<dbReference type="Proteomes" id="UP000326678">
    <property type="component" value="Chromosome Gxm1"/>
</dbReference>
<gene>
    <name evidence="1" type="ORF">GXM_06684</name>
</gene>
<name>A0A5P8W955_9NOSO</name>
<accession>A0A5P8W955</accession>
<dbReference type="InterPro" id="IPR011051">
    <property type="entry name" value="RmlC_Cupin_sf"/>
</dbReference>
<dbReference type="SUPFAM" id="SSF51182">
    <property type="entry name" value="RmlC-like cupins"/>
    <property type="match status" value="2"/>
</dbReference>
<evidence type="ECO:0008006" key="3">
    <source>
        <dbReference type="Google" id="ProtNLM"/>
    </source>
</evidence>
<proteinExistence type="predicted"/>
<evidence type="ECO:0000313" key="1">
    <source>
        <dbReference type="EMBL" id="QFS49190.1"/>
    </source>
</evidence>
<dbReference type="InterPro" id="IPR014710">
    <property type="entry name" value="RmlC-like_jellyroll"/>
</dbReference>
<dbReference type="RefSeq" id="WP_152590521.1">
    <property type="nucleotide sequence ID" value="NZ_CP045226.1"/>
</dbReference>
<reference evidence="1 2" key="1">
    <citation type="submission" date="2019-10" db="EMBL/GenBank/DDBJ databases">
        <title>Genomic and transcriptomic insights into the perfect genentic adaptation of a filamentous nitrogen-fixing cyanobacterium to rice fields.</title>
        <authorList>
            <person name="Chen Z."/>
        </authorList>
    </citation>
    <scope>NUCLEOTIDE SEQUENCE [LARGE SCALE GENOMIC DNA]</scope>
    <source>
        <strain evidence="1">CCNUC1</strain>
    </source>
</reference>
<dbReference type="InterPro" id="IPR028013">
    <property type="entry name" value="DUF4437"/>
</dbReference>
<dbReference type="Gene3D" id="2.60.120.10">
    <property type="entry name" value="Jelly Rolls"/>
    <property type="match status" value="1"/>
</dbReference>
<keyword evidence="2" id="KW-1185">Reference proteome</keyword>
<evidence type="ECO:0000313" key="2">
    <source>
        <dbReference type="Proteomes" id="UP000326678"/>
    </source>
</evidence>
<dbReference type="EMBL" id="CP045226">
    <property type="protein sequence ID" value="QFS49190.1"/>
    <property type="molecule type" value="Genomic_DNA"/>
</dbReference>
<dbReference type="KEGG" id="nsh:GXM_06684"/>
<protein>
    <recommendedName>
        <fullName evidence="3">Large repetitive protein</fullName>
    </recommendedName>
</protein>